<dbReference type="NCBIfam" id="NF006045">
    <property type="entry name" value="PRK08190.1"/>
    <property type="match status" value="1"/>
</dbReference>
<keyword evidence="2" id="KW-0012">Acyltransferase</keyword>
<dbReference type="InterPro" id="IPR050500">
    <property type="entry name" value="Phos_Acetyltrans/Butyryltrans"/>
</dbReference>
<dbReference type="CDD" id="cd03449">
    <property type="entry name" value="R_hydratase"/>
    <property type="match status" value="1"/>
</dbReference>
<comment type="caution">
    <text evidence="5">The sequence shown here is derived from an EMBL/GenBank/DDBJ whole genome shotgun (WGS) entry which is preliminary data.</text>
</comment>
<dbReference type="RefSeq" id="WP_058441065.1">
    <property type="nucleotide sequence ID" value="NZ_CAAAHU010000009.1"/>
</dbReference>
<evidence type="ECO:0000256" key="2">
    <source>
        <dbReference type="ARBA" id="ARBA00023315"/>
    </source>
</evidence>
<evidence type="ECO:0000256" key="1">
    <source>
        <dbReference type="ARBA" id="ARBA00022679"/>
    </source>
</evidence>
<evidence type="ECO:0000259" key="4">
    <source>
        <dbReference type="Pfam" id="PF01575"/>
    </source>
</evidence>
<keyword evidence="1 5" id="KW-0808">Transferase</keyword>
<dbReference type="InterPro" id="IPR002505">
    <property type="entry name" value="PTA_PTB"/>
</dbReference>
<dbReference type="GO" id="GO:0016746">
    <property type="term" value="F:acyltransferase activity"/>
    <property type="evidence" value="ECO:0007669"/>
    <property type="project" value="UniProtKB-KW"/>
</dbReference>
<reference evidence="5 6" key="1">
    <citation type="submission" date="2015-11" db="EMBL/GenBank/DDBJ databases">
        <title>Genomic analysis of 38 Legionella species identifies large and diverse effector repertoires.</title>
        <authorList>
            <person name="Burstein D."/>
            <person name="Amaro F."/>
            <person name="Zusman T."/>
            <person name="Lifshitz Z."/>
            <person name="Cohen O."/>
            <person name="Gilbert J.A."/>
            <person name="Pupko T."/>
            <person name="Shuman H.A."/>
            <person name="Segal G."/>
        </authorList>
    </citation>
    <scope>NUCLEOTIDE SEQUENCE [LARGE SCALE GENOMIC DNA]</scope>
    <source>
        <strain evidence="5 6">ATCC 43878</strain>
    </source>
</reference>
<accession>A0A0W0SP41</accession>
<dbReference type="EMBL" id="LNXV01000007">
    <property type="protein sequence ID" value="KTC85175.1"/>
    <property type="molecule type" value="Genomic_DNA"/>
</dbReference>
<dbReference type="Gene3D" id="3.10.129.10">
    <property type="entry name" value="Hotdog Thioesterase"/>
    <property type="match status" value="1"/>
</dbReference>
<dbReference type="OrthoDB" id="9774179at2"/>
<dbReference type="Pfam" id="PF01575">
    <property type="entry name" value="MaoC_dehydratas"/>
    <property type="match status" value="1"/>
</dbReference>
<dbReference type="PANTHER" id="PTHR43356:SF2">
    <property type="entry name" value="PHOSPHATE ACETYLTRANSFERASE"/>
    <property type="match status" value="1"/>
</dbReference>
<dbReference type="AlphaFoldDB" id="A0A0W0SP41"/>
<dbReference type="NCBIfam" id="NF008852">
    <property type="entry name" value="PRK11890.1"/>
    <property type="match status" value="1"/>
</dbReference>
<dbReference type="SUPFAM" id="SSF53659">
    <property type="entry name" value="Isocitrate/Isopropylmalate dehydrogenase-like"/>
    <property type="match status" value="1"/>
</dbReference>
<dbReference type="PATRIC" id="fig|29422.6.peg.1023"/>
<sequence>MNKEFLENITFDELMLGQQASLNKTLKQEDISLFAVMSGDVNPAHMDPEFAKSDIFRGIVGHGMWSGSLISALLGTVLPGPGTIYLEQDIKFRKPVRIGDNITITLILRDKRSDKPIVTFDCKGVNQRGEIVIEGLATVLAPTQKIRVARADLPHIEIHNHDRFQAIIQSCQGMEAIRTAIVHPVKANVLTAVADSMKAKLIIPILIGPIAKIKVAAHEVDIDISQWELIDTEHSDAAASKAVELAATAKIDAIMKGSLSSQELLAAIVPATSNLRTKYRISHAYIMDAPSYHKPIIITDAAINIAPNAAEKADICQNAINLWRVLFGEDKKPKVGILAATELVNSKMQATVDAATLCKMADRGQITDGILDGPLAFDNAINKQAADEKGVISPVAGDADILLVPDIESGNILAKQLTFLGHADAGGIVLGARVPIILTSRADSLRTRLLSCALAVKMAAARKAGKIK</sequence>
<protein>
    <submittedName>
        <fullName evidence="5">Bifunctional enoyl-CoA hydratase/phosphate acetyltransferase</fullName>
    </submittedName>
</protein>
<dbReference type="InterPro" id="IPR002539">
    <property type="entry name" value="MaoC-like_dom"/>
</dbReference>
<dbReference type="Proteomes" id="UP000054742">
    <property type="component" value="Unassembled WGS sequence"/>
</dbReference>
<feature type="domain" description="Phosphate acetyl/butaryl transferase" evidence="3">
    <location>
        <begin position="238"/>
        <end position="455"/>
    </location>
</feature>
<evidence type="ECO:0000259" key="3">
    <source>
        <dbReference type="Pfam" id="PF01515"/>
    </source>
</evidence>
<dbReference type="Pfam" id="PF01515">
    <property type="entry name" value="PTA_PTB"/>
    <property type="match status" value="1"/>
</dbReference>
<evidence type="ECO:0000313" key="5">
    <source>
        <dbReference type="EMBL" id="KTC85175.1"/>
    </source>
</evidence>
<keyword evidence="6" id="KW-1185">Reference proteome</keyword>
<dbReference type="SUPFAM" id="SSF54637">
    <property type="entry name" value="Thioesterase/thiol ester dehydrase-isomerase"/>
    <property type="match status" value="1"/>
</dbReference>
<gene>
    <name evidence="5" type="primary">pta_1</name>
    <name evidence="5" type="ORF">Lbru_0971</name>
</gene>
<organism evidence="5 6">
    <name type="scientific">Legionella brunensis</name>
    <dbReference type="NCBI Taxonomy" id="29422"/>
    <lineage>
        <taxon>Bacteria</taxon>
        <taxon>Pseudomonadati</taxon>
        <taxon>Pseudomonadota</taxon>
        <taxon>Gammaproteobacteria</taxon>
        <taxon>Legionellales</taxon>
        <taxon>Legionellaceae</taxon>
        <taxon>Legionella</taxon>
    </lineage>
</organism>
<proteinExistence type="predicted"/>
<dbReference type="InterPro" id="IPR029069">
    <property type="entry name" value="HotDog_dom_sf"/>
</dbReference>
<evidence type="ECO:0000313" key="6">
    <source>
        <dbReference type="Proteomes" id="UP000054742"/>
    </source>
</evidence>
<dbReference type="PANTHER" id="PTHR43356">
    <property type="entry name" value="PHOSPHATE ACETYLTRANSFERASE"/>
    <property type="match status" value="1"/>
</dbReference>
<dbReference type="Gene3D" id="3.40.718.10">
    <property type="entry name" value="Isopropylmalate Dehydrogenase"/>
    <property type="match status" value="1"/>
</dbReference>
<dbReference type="STRING" id="29422.Lbru_0971"/>
<feature type="domain" description="MaoC-like" evidence="4">
    <location>
        <begin position="21"/>
        <end position="113"/>
    </location>
</feature>
<name>A0A0W0SP41_9GAMM</name>